<dbReference type="InterPro" id="IPR036890">
    <property type="entry name" value="HATPase_C_sf"/>
</dbReference>
<name>A0A7X8XYU3_9BACT</name>
<dbReference type="InterPro" id="IPR010559">
    <property type="entry name" value="Sig_transdc_His_kin_internal"/>
</dbReference>
<evidence type="ECO:0000259" key="2">
    <source>
        <dbReference type="Pfam" id="PF06580"/>
    </source>
</evidence>
<keyword evidence="3" id="KW-0418">Kinase</keyword>
<dbReference type="Pfam" id="PF06580">
    <property type="entry name" value="His_kinase"/>
    <property type="match status" value="1"/>
</dbReference>
<reference evidence="3 4" key="1">
    <citation type="submission" date="2020-04" db="EMBL/GenBank/DDBJ databases">
        <title>Flammeovirga sp. SR4, a novel species isolated from seawater.</title>
        <authorList>
            <person name="Wang X."/>
        </authorList>
    </citation>
    <scope>NUCLEOTIDE SEQUENCE [LARGE SCALE GENOMIC DNA]</scope>
    <source>
        <strain evidence="3 4">SR4</strain>
    </source>
</reference>
<dbReference type="Proteomes" id="UP000585050">
    <property type="component" value="Unassembled WGS sequence"/>
</dbReference>
<keyword evidence="1" id="KW-0472">Membrane</keyword>
<dbReference type="AlphaFoldDB" id="A0A7X8XYU3"/>
<dbReference type="GO" id="GO:0000155">
    <property type="term" value="F:phosphorelay sensor kinase activity"/>
    <property type="evidence" value="ECO:0007669"/>
    <property type="project" value="InterPro"/>
</dbReference>
<accession>A0A7X8XYU3</accession>
<feature type="transmembrane region" description="Helical" evidence="1">
    <location>
        <begin position="12"/>
        <end position="31"/>
    </location>
</feature>
<feature type="transmembrane region" description="Helical" evidence="1">
    <location>
        <begin position="51"/>
        <end position="71"/>
    </location>
</feature>
<dbReference type="InterPro" id="IPR050640">
    <property type="entry name" value="Bact_2-comp_sensor_kinase"/>
</dbReference>
<feature type="transmembrane region" description="Helical" evidence="1">
    <location>
        <begin position="78"/>
        <end position="99"/>
    </location>
</feature>
<evidence type="ECO:0000256" key="1">
    <source>
        <dbReference type="SAM" id="Phobius"/>
    </source>
</evidence>
<sequence>MTFSFQKLKNNYNEITYQGVIITILFIYFSYTLDGTQNVSLYSLVSIHKFAFFGNYLVAAIIINYFLLPYFYYRNQTLLFVIFLSFLISFVILTDEFILEQIYYPDTRGQYFPGILFTLIETLPLIFIMVAFKIVWDFNKKQSEIEQLKSLMNESELQFLKYQINPHFLFNHLNNLYAYALEESPKTPSIILELSSVLRYMLYDCKENEVMLSKELMHLKNYTALNELQIHERGIVNYKEEILSSDFKISPLILVVFIENAFKHSNESQIKNITIDIDIVVNKEGLLTFTCINNFLPHFAKSTHSGIGLENVKKRLHLLYPNQHELSIESIDNLFKVTLTLNLKHIEI</sequence>
<comment type="caution">
    <text evidence="3">The sequence shown here is derived from an EMBL/GenBank/DDBJ whole genome shotgun (WGS) entry which is preliminary data.</text>
</comment>
<gene>
    <name evidence="3" type="ORF">HGP29_24855</name>
</gene>
<organism evidence="3 4">
    <name type="scientific">Flammeovirga agarivorans</name>
    <dbReference type="NCBI Taxonomy" id="2726742"/>
    <lineage>
        <taxon>Bacteria</taxon>
        <taxon>Pseudomonadati</taxon>
        <taxon>Bacteroidota</taxon>
        <taxon>Cytophagia</taxon>
        <taxon>Cytophagales</taxon>
        <taxon>Flammeovirgaceae</taxon>
        <taxon>Flammeovirga</taxon>
    </lineage>
</organism>
<evidence type="ECO:0000313" key="3">
    <source>
        <dbReference type="EMBL" id="NLR94458.1"/>
    </source>
</evidence>
<keyword evidence="3" id="KW-0808">Transferase</keyword>
<feature type="transmembrane region" description="Helical" evidence="1">
    <location>
        <begin position="111"/>
        <end position="132"/>
    </location>
</feature>
<dbReference type="Gene3D" id="3.30.565.10">
    <property type="entry name" value="Histidine kinase-like ATPase, C-terminal domain"/>
    <property type="match status" value="1"/>
</dbReference>
<evidence type="ECO:0000313" key="4">
    <source>
        <dbReference type="Proteomes" id="UP000585050"/>
    </source>
</evidence>
<keyword evidence="4" id="KW-1185">Reference proteome</keyword>
<proteinExistence type="predicted"/>
<keyword evidence="1" id="KW-0812">Transmembrane</keyword>
<dbReference type="PANTHER" id="PTHR34220:SF7">
    <property type="entry name" value="SENSOR HISTIDINE KINASE YPDA"/>
    <property type="match status" value="1"/>
</dbReference>
<dbReference type="PANTHER" id="PTHR34220">
    <property type="entry name" value="SENSOR HISTIDINE KINASE YPDA"/>
    <property type="match status" value="1"/>
</dbReference>
<feature type="domain" description="Signal transduction histidine kinase internal region" evidence="2">
    <location>
        <begin position="155"/>
        <end position="233"/>
    </location>
</feature>
<protein>
    <submittedName>
        <fullName evidence="3">Histidine kinase</fullName>
    </submittedName>
</protein>
<dbReference type="EMBL" id="JABAIL010000012">
    <property type="protein sequence ID" value="NLR94458.1"/>
    <property type="molecule type" value="Genomic_DNA"/>
</dbReference>
<dbReference type="RefSeq" id="WP_168885167.1">
    <property type="nucleotide sequence ID" value="NZ_JABAIL010000012.1"/>
</dbReference>
<dbReference type="GO" id="GO:0016020">
    <property type="term" value="C:membrane"/>
    <property type="evidence" value="ECO:0007669"/>
    <property type="project" value="InterPro"/>
</dbReference>
<keyword evidence="1" id="KW-1133">Transmembrane helix</keyword>